<comment type="caution">
    <text evidence="1">The sequence shown here is derived from an EMBL/GenBank/DDBJ whole genome shotgun (WGS) entry which is preliminary data.</text>
</comment>
<evidence type="ECO:0000313" key="2">
    <source>
        <dbReference type="Proteomes" id="UP000765160"/>
    </source>
</evidence>
<dbReference type="EMBL" id="JAAVTX010000006">
    <property type="protein sequence ID" value="NKE47446.1"/>
    <property type="molecule type" value="Genomic_DNA"/>
</dbReference>
<dbReference type="Proteomes" id="UP000765160">
    <property type="component" value="Unassembled WGS sequence"/>
</dbReference>
<evidence type="ECO:0000313" key="1">
    <source>
        <dbReference type="EMBL" id="NKE47446.1"/>
    </source>
</evidence>
<proteinExistence type="predicted"/>
<sequence>MATLVGGLVLALLLLGLGLLIRKALRGAWAVLRSLWQRLQRPHRGGVTLRALRLSRSRAYARFEGERAALLAAEVARLRVELRLARIAPAEPRFQRAKREFARRFHPDRLPPRSPDRRIRVAMFQEYWAVLRGIERDG</sequence>
<keyword evidence="2" id="KW-1185">Reference proteome</keyword>
<accession>A0ABX1F5C4</accession>
<reference evidence="1 2" key="1">
    <citation type="submission" date="2020-03" db="EMBL/GenBank/DDBJ databases">
        <title>Roseomonas selenitidurans sp. nov. isolated from soil.</title>
        <authorList>
            <person name="Liu H."/>
        </authorList>
    </citation>
    <scope>NUCLEOTIDE SEQUENCE [LARGE SCALE GENOMIC DNA]</scope>
    <source>
        <strain evidence="1 2">JCM 15073</strain>
    </source>
</reference>
<protein>
    <recommendedName>
        <fullName evidence="3">J domain-containing protein</fullName>
    </recommendedName>
</protein>
<organism evidence="1 2">
    <name type="scientific">Falsiroseomonas frigidaquae</name>
    <dbReference type="NCBI Taxonomy" id="487318"/>
    <lineage>
        <taxon>Bacteria</taxon>
        <taxon>Pseudomonadati</taxon>
        <taxon>Pseudomonadota</taxon>
        <taxon>Alphaproteobacteria</taxon>
        <taxon>Acetobacterales</taxon>
        <taxon>Roseomonadaceae</taxon>
        <taxon>Falsiroseomonas</taxon>
    </lineage>
</organism>
<dbReference type="RefSeq" id="WP_168052774.1">
    <property type="nucleotide sequence ID" value="NZ_JAATJR010000006.1"/>
</dbReference>
<gene>
    <name evidence="1" type="ORF">HB662_21895</name>
</gene>
<name>A0ABX1F5C4_9PROT</name>
<evidence type="ECO:0008006" key="3">
    <source>
        <dbReference type="Google" id="ProtNLM"/>
    </source>
</evidence>